<evidence type="ECO:0000259" key="1">
    <source>
        <dbReference type="PROSITE" id="PS50126"/>
    </source>
</evidence>
<dbReference type="SUPFAM" id="SSF50249">
    <property type="entry name" value="Nucleic acid-binding proteins"/>
    <property type="match status" value="1"/>
</dbReference>
<dbReference type="PROSITE" id="PS50126">
    <property type="entry name" value="S1"/>
    <property type="match status" value="1"/>
</dbReference>
<proteinExistence type="predicted"/>
<keyword evidence="2" id="KW-0687">Ribonucleoprotein</keyword>
<keyword evidence="3" id="KW-1185">Reference proteome</keyword>
<dbReference type="AlphaFoldDB" id="A0A4R2J3Z2"/>
<dbReference type="InterPro" id="IPR012340">
    <property type="entry name" value="NA-bd_OB-fold"/>
</dbReference>
<dbReference type="Proteomes" id="UP000295680">
    <property type="component" value="Unassembled WGS sequence"/>
</dbReference>
<organism evidence="2 3">
    <name type="scientific">Actinocrispum wychmicini</name>
    <dbReference type="NCBI Taxonomy" id="1213861"/>
    <lineage>
        <taxon>Bacteria</taxon>
        <taxon>Bacillati</taxon>
        <taxon>Actinomycetota</taxon>
        <taxon>Actinomycetes</taxon>
        <taxon>Pseudonocardiales</taxon>
        <taxon>Pseudonocardiaceae</taxon>
        <taxon>Actinocrispum</taxon>
    </lineage>
</organism>
<evidence type="ECO:0000313" key="2">
    <source>
        <dbReference type="EMBL" id="TCO52397.1"/>
    </source>
</evidence>
<protein>
    <submittedName>
        <fullName evidence="2">Small subunit ribosomal protein S1</fullName>
    </submittedName>
</protein>
<evidence type="ECO:0000313" key="3">
    <source>
        <dbReference type="Proteomes" id="UP000295680"/>
    </source>
</evidence>
<sequence>MTDSREQAFSSFVGSYRPNTVLDGRVVQVVPFGAFVEVAEGVVGLLFDEQPAEGSAVRVRIVQTDLDRLRMSLALA</sequence>
<comment type="caution">
    <text evidence="2">The sequence shown here is derived from an EMBL/GenBank/DDBJ whole genome shotgun (WGS) entry which is preliminary data.</text>
</comment>
<dbReference type="GO" id="GO:0003676">
    <property type="term" value="F:nucleic acid binding"/>
    <property type="evidence" value="ECO:0007669"/>
    <property type="project" value="InterPro"/>
</dbReference>
<dbReference type="EMBL" id="SLWS01000012">
    <property type="protein sequence ID" value="TCO52397.1"/>
    <property type="molecule type" value="Genomic_DNA"/>
</dbReference>
<dbReference type="SMART" id="SM00316">
    <property type="entry name" value="S1"/>
    <property type="match status" value="1"/>
</dbReference>
<keyword evidence="2" id="KW-0689">Ribosomal protein</keyword>
<gene>
    <name evidence="2" type="ORF">EV192_112129</name>
</gene>
<feature type="domain" description="S1 motif" evidence="1">
    <location>
        <begin position="19"/>
        <end position="76"/>
    </location>
</feature>
<dbReference type="GO" id="GO:0005840">
    <property type="term" value="C:ribosome"/>
    <property type="evidence" value="ECO:0007669"/>
    <property type="project" value="UniProtKB-KW"/>
</dbReference>
<reference evidence="2 3" key="1">
    <citation type="submission" date="2019-03" db="EMBL/GenBank/DDBJ databases">
        <title>Genomic Encyclopedia of Type Strains, Phase IV (KMG-IV): sequencing the most valuable type-strain genomes for metagenomic binning, comparative biology and taxonomic classification.</title>
        <authorList>
            <person name="Goeker M."/>
        </authorList>
    </citation>
    <scope>NUCLEOTIDE SEQUENCE [LARGE SCALE GENOMIC DNA]</scope>
    <source>
        <strain evidence="2 3">DSM 45934</strain>
    </source>
</reference>
<dbReference type="InterPro" id="IPR003029">
    <property type="entry name" value="S1_domain"/>
</dbReference>
<dbReference type="RefSeq" id="WP_132124337.1">
    <property type="nucleotide sequence ID" value="NZ_SLWS01000012.1"/>
</dbReference>
<name>A0A4R2J3Z2_9PSEU</name>
<accession>A0A4R2J3Z2</accession>
<dbReference type="Gene3D" id="2.40.50.140">
    <property type="entry name" value="Nucleic acid-binding proteins"/>
    <property type="match status" value="1"/>
</dbReference>